<protein>
    <submittedName>
        <fullName evidence="1">Uncharacterized protein</fullName>
    </submittedName>
</protein>
<dbReference type="EMBL" id="CAKOFQ010006975">
    <property type="protein sequence ID" value="CAH1985258.1"/>
    <property type="molecule type" value="Genomic_DNA"/>
</dbReference>
<dbReference type="Proteomes" id="UP001152888">
    <property type="component" value="Unassembled WGS sequence"/>
</dbReference>
<evidence type="ECO:0000313" key="2">
    <source>
        <dbReference type="Proteomes" id="UP001152888"/>
    </source>
</evidence>
<sequence>MTAFCISTSYNLKQVLTLTHMFYHLMSGKSGRSCSPAPTYFAFPANSKLDLSKCSSIVTPRSSK</sequence>
<evidence type="ECO:0000313" key="1">
    <source>
        <dbReference type="EMBL" id="CAH1985258.1"/>
    </source>
</evidence>
<comment type="caution">
    <text evidence="1">The sequence shown here is derived from an EMBL/GenBank/DDBJ whole genome shotgun (WGS) entry which is preliminary data.</text>
</comment>
<gene>
    <name evidence="1" type="ORF">ACAOBT_LOCUS16580</name>
</gene>
<organism evidence="1 2">
    <name type="scientific">Acanthoscelides obtectus</name>
    <name type="common">Bean weevil</name>
    <name type="synonym">Bruchus obtectus</name>
    <dbReference type="NCBI Taxonomy" id="200917"/>
    <lineage>
        <taxon>Eukaryota</taxon>
        <taxon>Metazoa</taxon>
        <taxon>Ecdysozoa</taxon>
        <taxon>Arthropoda</taxon>
        <taxon>Hexapoda</taxon>
        <taxon>Insecta</taxon>
        <taxon>Pterygota</taxon>
        <taxon>Neoptera</taxon>
        <taxon>Endopterygota</taxon>
        <taxon>Coleoptera</taxon>
        <taxon>Polyphaga</taxon>
        <taxon>Cucujiformia</taxon>
        <taxon>Chrysomeloidea</taxon>
        <taxon>Chrysomelidae</taxon>
        <taxon>Bruchinae</taxon>
        <taxon>Bruchini</taxon>
        <taxon>Acanthoscelides</taxon>
    </lineage>
</organism>
<accession>A0A9P0PGH8</accession>
<dbReference type="AlphaFoldDB" id="A0A9P0PGH8"/>
<proteinExistence type="predicted"/>
<name>A0A9P0PGH8_ACAOB</name>
<reference evidence="1" key="1">
    <citation type="submission" date="2022-03" db="EMBL/GenBank/DDBJ databases">
        <authorList>
            <person name="Sayadi A."/>
        </authorList>
    </citation>
    <scope>NUCLEOTIDE SEQUENCE</scope>
</reference>
<keyword evidence="2" id="KW-1185">Reference proteome</keyword>